<dbReference type="PANTHER" id="PTHR32114">
    <property type="entry name" value="ABC TRANSPORTER ABCH.3"/>
    <property type="match status" value="1"/>
</dbReference>
<name>A0A077NNP8_XENBV</name>
<evidence type="ECO:0000259" key="1">
    <source>
        <dbReference type="Pfam" id="PF13166"/>
    </source>
</evidence>
<accession>A0A077NNP8</accession>
<proteinExistence type="predicted"/>
<protein>
    <recommendedName>
        <fullName evidence="1">Protein CR006 P-loop domain-containing protein</fullName>
    </recommendedName>
</protein>
<evidence type="ECO:0000313" key="2">
    <source>
        <dbReference type="EMBL" id="CDH00530.1"/>
    </source>
</evidence>
<dbReference type="HOGENOM" id="CLU_020729_1_0_6"/>
<sequence length="736" mass="84826">MAILTLKDVKSYSADKEVNIDLSKQITLIYGQNGSGKSTISGCFAGYHPEEYKNCRFKSDKSFDFFVFNQEYVEKKFHNEAYQPGIFTLNEKNDGFNTIINNNKKRITQIDIELSALNTFIQDRDTASKSHIEKCMGDIFDKTVGERKKLEYFLDGAKQRITFYNRMKNISPGQATYTAEVLINRLEQLQSSKGTRYNELSKPVLQGLSEDFIDLMATPLMPATGTQFSAFVQELGNADWLRKGTEYVRGDVCPFCHQEFNSQHILNEVARMFDQSYEQSIATIRDARTVIDRDIEKLNAFHEQLKNHPVVTNDNAVFGILKSLQQLCYANIQAIIYKVEQPSKSIKPDSIDDLLQKLIDNLDTLNDQIQENNRLASNFDVEMKLLNDDVHYHLRNKCESYFSSCESQITEIKKKIKNKDIEISTLITEKQKIEEETHDLTGQLSFIQPTIDTINNNLVLLGINDFNITCHDEGLKLYRLQRRSQPQNNEVFKSLSEGEKTIIALLYFIESCSGHAMEKSLTNSKFVVIDDPISSLSHNFIYEVASLIKRKFITTKLARHLVILTHNIFFFQEIILSAVKRLNQNITTPKNWSLLRIVKNNHSDCVALSMHEMLNEYQALWQTLKDVQDGRSLPVVLLNTMRNILEYYFSFACKQEKLEHALEKLAQEHSAGEYDSFYRAINRHSHSDGRNILSTGVIDVDNYFRLFQKIFEATDDIEHHNTMMGIEVPKPQRADL</sequence>
<dbReference type="Proteomes" id="UP000028487">
    <property type="component" value="Unassembled WGS sequence"/>
</dbReference>
<dbReference type="RefSeq" id="WP_038221436.1">
    <property type="nucleotide sequence ID" value="NZ_CAWLWD010000015.1"/>
</dbReference>
<dbReference type="AlphaFoldDB" id="A0A077NNP8"/>
<dbReference type="SUPFAM" id="SSF52540">
    <property type="entry name" value="P-loop containing nucleoside triphosphate hydrolases"/>
    <property type="match status" value="1"/>
</dbReference>
<organism evidence="2">
    <name type="scientific">Xenorhabdus bovienii str. feltiae Moldova</name>
    <dbReference type="NCBI Taxonomy" id="1398200"/>
    <lineage>
        <taxon>Bacteria</taxon>
        <taxon>Pseudomonadati</taxon>
        <taxon>Pseudomonadota</taxon>
        <taxon>Gammaproteobacteria</taxon>
        <taxon>Enterobacterales</taxon>
        <taxon>Morganellaceae</taxon>
        <taxon>Xenorhabdus</taxon>
    </lineage>
</organism>
<dbReference type="InterPro" id="IPR027417">
    <property type="entry name" value="P-loop_NTPase"/>
</dbReference>
<comment type="caution">
    <text evidence="2">The sequence shown here is derived from an EMBL/GenBank/DDBJ whole genome shotgun (WGS) entry which is preliminary data.</text>
</comment>
<dbReference type="Gene3D" id="3.40.50.300">
    <property type="entry name" value="P-loop containing nucleotide triphosphate hydrolases"/>
    <property type="match status" value="2"/>
</dbReference>
<dbReference type="PANTHER" id="PTHR32114:SF2">
    <property type="entry name" value="ABC TRANSPORTER ABCH.3"/>
    <property type="match status" value="1"/>
</dbReference>
<dbReference type="EMBL" id="CBSV010000079">
    <property type="protein sequence ID" value="CDH00530.1"/>
    <property type="molecule type" value="Genomic_DNA"/>
</dbReference>
<gene>
    <name evidence="2" type="ORF">XBFM1_170015</name>
</gene>
<dbReference type="InterPro" id="IPR026866">
    <property type="entry name" value="CR006_AAA"/>
</dbReference>
<reference evidence="2" key="1">
    <citation type="submission" date="2013-07" db="EMBL/GenBank/DDBJ databases">
        <title>Sub-species coevolution in mutualistic symbiosis.</title>
        <authorList>
            <person name="Murfin K."/>
            <person name="Klassen J."/>
            <person name="Lee M."/>
            <person name="Forst S."/>
            <person name="Stock P."/>
            <person name="Goodrich-Blair H."/>
        </authorList>
    </citation>
    <scope>NUCLEOTIDE SEQUENCE [LARGE SCALE GENOMIC DNA]</scope>
    <source>
        <strain evidence="2">Feltiae Moldova</strain>
    </source>
</reference>
<feature type="domain" description="Protein CR006 P-loop" evidence="1">
    <location>
        <begin position="18"/>
        <end position="712"/>
    </location>
</feature>
<dbReference type="Pfam" id="PF13166">
    <property type="entry name" value="AAA_13"/>
    <property type="match status" value="1"/>
</dbReference>